<reference evidence="2 3" key="1">
    <citation type="submission" date="2023-04" db="EMBL/GenBank/DDBJ databases">
        <title>Halomonas strains isolated from rhizosphere soil.</title>
        <authorList>
            <person name="Xu L."/>
            <person name="Sun J.-Q."/>
        </authorList>
    </citation>
    <scope>NUCLEOTIDE SEQUENCE [LARGE SCALE GENOMIC DNA]</scope>
    <source>
        <strain evidence="2 3">LN1S58</strain>
    </source>
</reference>
<proteinExistence type="predicted"/>
<keyword evidence="3" id="KW-1185">Reference proteome</keyword>
<sequence length="88" mass="9274">MVISYGINQFRQEHDSKRPFAMGETMKPGTLAAMAMVTFGSTVLSGLASGLGGAGLSLVTRQGQRIEIATDFDPGTLQRLLAVLEATS</sequence>
<keyword evidence="1" id="KW-1133">Transmembrane helix</keyword>
<evidence type="ECO:0000313" key="2">
    <source>
        <dbReference type="EMBL" id="MDI5932494.1"/>
    </source>
</evidence>
<protein>
    <submittedName>
        <fullName evidence="2">Uncharacterized protein</fullName>
    </submittedName>
</protein>
<dbReference type="RefSeq" id="WP_282720059.1">
    <property type="nucleotide sequence ID" value="NZ_JASCQO010000009.1"/>
</dbReference>
<evidence type="ECO:0000313" key="3">
    <source>
        <dbReference type="Proteomes" id="UP001244242"/>
    </source>
</evidence>
<name>A0ABT6VFY9_9GAMM</name>
<dbReference type="EMBL" id="JASCQO010000009">
    <property type="protein sequence ID" value="MDI5932494.1"/>
    <property type="molecule type" value="Genomic_DNA"/>
</dbReference>
<keyword evidence="1" id="KW-0472">Membrane</keyword>
<gene>
    <name evidence="2" type="ORF">QLQ84_01695</name>
</gene>
<feature type="transmembrane region" description="Helical" evidence="1">
    <location>
        <begin position="31"/>
        <end position="59"/>
    </location>
</feature>
<keyword evidence="1" id="KW-0812">Transmembrane</keyword>
<comment type="caution">
    <text evidence="2">The sequence shown here is derived from an EMBL/GenBank/DDBJ whole genome shotgun (WGS) entry which is preliminary data.</text>
</comment>
<dbReference type="Proteomes" id="UP001244242">
    <property type="component" value="Unassembled WGS sequence"/>
</dbReference>
<accession>A0ABT6VFY9</accession>
<organism evidence="2 3">
    <name type="scientific">Halomonas kalidii</name>
    <dbReference type="NCBI Taxonomy" id="3043293"/>
    <lineage>
        <taxon>Bacteria</taxon>
        <taxon>Pseudomonadati</taxon>
        <taxon>Pseudomonadota</taxon>
        <taxon>Gammaproteobacteria</taxon>
        <taxon>Oceanospirillales</taxon>
        <taxon>Halomonadaceae</taxon>
        <taxon>Halomonas</taxon>
    </lineage>
</organism>
<evidence type="ECO:0000256" key="1">
    <source>
        <dbReference type="SAM" id="Phobius"/>
    </source>
</evidence>